<dbReference type="GO" id="GO:0005886">
    <property type="term" value="C:plasma membrane"/>
    <property type="evidence" value="ECO:0007669"/>
    <property type="project" value="UniProtKB-ARBA"/>
</dbReference>
<dbReference type="InterPro" id="IPR018062">
    <property type="entry name" value="HTH_AraC-typ_CS"/>
</dbReference>
<dbReference type="Pfam" id="PF00072">
    <property type="entry name" value="Response_reg"/>
    <property type="match status" value="1"/>
</dbReference>
<gene>
    <name evidence="15" type="ordered locus">TERTU_0011</name>
</gene>
<dbReference type="PROSITE" id="PS01124">
    <property type="entry name" value="HTH_ARAC_FAMILY_2"/>
    <property type="match status" value="1"/>
</dbReference>
<dbReference type="CDD" id="cd00082">
    <property type="entry name" value="HisKA"/>
    <property type="match status" value="1"/>
</dbReference>
<feature type="domain" description="Response regulatory" evidence="14">
    <location>
        <begin position="779"/>
        <end position="894"/>
    </location>
</feature>
<evidence type="ECO:0000256" key="6">
    <source>
        <dbReference type="ARBA" id="ARBA00023015"/>
    </source>
</evidence>
<dbReference type="InterPro" id="IPR011990">
    <property type="entry name" value="TPR-like_helical_dom_sf"/>
</dbReference>
<evidence type="ECO:0000256" key="10">
    <source>
        <dbReference type="PROSITE-ProRule" id="PRU00339"/>
    </source>
</evidence>
<evidence type="ECO:0000256" key="5">
    <source>
        <dbReference type="ARBA" id="ARBA00022777"/>
    </source>
</evidence>
<dbReference type="FunFam" id="3.30.565.10:FF:000006">
    <property type="entry name" value="Sensor histidine kinase WalK"/>
    <property type="match status" value="1"/>
</dbReference>
<evidence type="ECO:0000256" key="1">
    <source>
        <dbReference type="ARBA" id="ARBA00000085"/>
    </source>
</evidence>
<feature type="modified residue" description="4-aspartylphosphate" evidence="9">
    <location>
        <position position="827"/>
    </location>
</feature>
<feature type="domain" description="Histidine kinase" evidence="13">
    <location>
        <begin position="495"/>
        <end position="709"/>
    </location>
</feature>
<dbReference type="SUPFAM" id="SSF47384">
    <property type="entry name" value="Homodimeric domain of signal transducing histidine kinase"/>
    <property type="match status" value="1"/>
</dbReference>
<dbReference type="eggNOG" id="COG2205">
    <property type="taxonomic scope" value="Bacteria"/>
</dbReference>
<dbReference type="PANTHER" id="PTHR43547">
    <property type="entry name" value="TWO-COMPONENT HISTIDINE KINASE"/>
    <property type="match status" value="1"/>
</dbReference>
<dbReference type="AlphaFoldDB" id="C5BKM7"/>
<evidence type="ECO:0000256" key="11">
    <source>
        <dbReference type="SAM" id="Phobius"/>
    </source>
</evidence>
<dbReference type="EMBL" id="CP001614">
    <property type="protein sequence ID" value="ACR12892.1"/>
    <property type="molecule type" value="Genomic_DNA"/>
</dbReference>
<evidence type="ECO:0000256" key="7">
    <source>
        <dbReference type="ARBA" id="ARBA00023125"/>
    </source>
</evidence>
<name>C5BKM7_TERTT</name>
<dbReference type="InterPro" id="IPR005467">
    <property type="entry name" value="His_kinase_dom"/>
</dbReference>
<dbReference type="Gene3D" id="1.25.40.10">
    <property type="entry name" value="Tetratricopeptide repeat domain"/>
    <property type="match status" value="2"/>
</dbReference>
<evidence type="ECO:0000256" key="2">
    <source>
        <dbReference type="ARBA" id="ARBA00012438"/>
    </source>
</evidence>
<dbReference type="PROSITE" id="PS00041">
    <property type="entry name" value="HTH_ARAC_FAMILY_1"/>
    <property type="match status" value="1"/>
</dbReference>
<dbReference type="SUPFAM" id="SSF46689">
    <property type="entry name" value="Homeodomain-like"/>
    <property type="match status" value="1"/>
</dbReference>
<dbReference type="GO" id="GO:0000155">
    <property type="term" value="F:phosphorelay sensor kinase activity"/>
    <property type="evidence" value="ECO:0007669"/>
    <property type="project" value="InterPro"/>
</dbReference>
<dbReference type="SMART" id="SM00342">
    <property type="entry name" value="HTH_ARAC"/>
    <property type="match status" value="1"/>
</dbReference>
<dbReference type="SMART" id="SM00388">
    <property type="entry name" value="HisKA"/>
    <property type="match status" value="1"/>
</dbReference>
<dbReference type="Gene3D" id="3.40.50.2300">
    <property type="match status" value="1"/>
</dbReference>
<dbReference type="GO" id="GO:0003700">
    <property type="term" value="F:DNA-binding transcription factor activity"/>
    <property type="evidence" value="ECO:0007669"/>
    <property type="project" value="InterPro"/>
</dbReference>
<dbReference type="CDD" id="cd00075">
    <property type="entry name" value="HATPase"/>
    <property type="match status" value="1"/>
</dbReference>
<dbReference type="InterPro" id="IPR019734">
    <property type="entry name" value="TPR_rpt"/>
</dbReference>
<dbReference type="Pfam" id="PF13424">
    <property type="entry name" value="TPR_12"/>
    <property type="match status" value="2"/>
</dbReference>
<dbReference type="PROSITE" id="PS50109">
    <property type="entry name" value="HIS_KIN"/>
    <property type="match status" value="1"/>
</dbReference>
<dbReference type="PROSITE" id="PS50005">
    <property type="entry name" value="TPR"/>
    <property type="match status" value="2"/>
</dbReference>
<dbReference type="SMART" id="SM00448">
    <property type="entry name" value="REC"/>
    <property type="match status" value="1"/>
</dbReference>
<dbReference type="eggNOG" id="COG2207">
    <property type="taxonomic scope" value="Bacteria"/>
</dbReference>
<feature type="repeat" description="TPR" evidence="10">
    <location>
        <begin position="188"/>
        <end position="221"/>
    </location>
</feature>
<dbReference type="HOGENOM" id="CLU_013213_0_0_6"/>
<dbReference type="STRING" id="377629.TERTU_0011"/>
<dbReference type="Pfam" id="PF12833">
    <property type="entry name" value="HTH_18"/>
    <property type="match status" value="1"/>
</dbReference>
<dbReference type="InterPro" id="IPR001789">
    <property type="entry name" value="Sig_transdc_resp-reg_receiver"/>
</dbReference>
<dbReference type="Pfam" id="PF02518">
    <property type="entry name" value="HATPase_c"/>
    <property type="match status" value="1"/>
</dbReference>
<dbReference type="InterPro" id="IPR036890">
    <property type="entry name" value="HATPase_C_sf"/>
</dbReference>
<protein>
    <recommendedName>
        <fullName evidence="2">histidine kinase</fullName>
        <ecNumber evidence="2">2.7.13.3</ecNumber>
    </recommendedName>
</protein>
<dbReference type="Pfam" id="PF00512">
    <property type="entry name" value="HisKA"/>
    <property type="match status" value="1"/>
</dbReference>
<dbReference type="InterPro" id="IPR004358">
    <property type="entry name" value="Sig_transdc_His_kin-like_C"/>
</dbReference>
<keyword evidence="11" id="KW-0812">Transmembrane</keyword>
<comment type="catalytic activity">
    <reaction evidence="1">
        <text>ATP + protein L-histidine = ADP + protein N-phospho-L-histidine.</text>
        <dbReference type="EC" id="2.7.13.3"/>
    </reaction>
</comment>
<dbReference type="Proteomes" id="UP000009080">
    <property type="component" value="Chromosome"/>
</dbReference>
<feature type="domain" description="HTH araC/xylS-type" evidence="12">
    <location>
        <begin position="931"/>
        <end position="1028"/>
    </location>
</feature>
<dbReference type="PANTHER" id="PTHR43547:SF2">
    <property type="entry name" value="HYBRID SIGNAL TRANSDUCTION HISTIDINE KINASE C"/>
    <property type="match status" value="1"/>
</dbReference>
<dbReference type="SMART" id="SM00387">
    <property type="entry name" value="HATPase_c"/>
    <property type="match status" value="1"/>
</dbReference>
<keyword evidence="11" id="KW-0472">Membrane</keyword>
<dbReference type="InterPro" id="IPR011006">
    <property type="entry name" value="CheY-like_superfamily"/>
</dbReference>
<keyword evidence="11" id="KW-1133">Transmembrane helix</keyword>
<dbReference type="InterPro" id="IPR009057">
    <property type="entry name" value="Homeodomain-like_sf"/>
</dbReference>
<dbReference type="SUPFAM" id="SSF52172">
    <property type="entry name" value="CheY-like"/>
    <property type="match status" value="1"/>
</dbReference>
<keyword evidence="8" id="KW-0804">Transcription</keyword>
<dbReference type="InterPro" id="IPR003661">
    <property type="entry name" value="HisK_dim/P_dom"/>
</dbReference>
<dbReference type="InterPro" id="IPR036097">
    <property type="entry name" value="HisK_dim/P_sf"/>
</dbReference>
<dbReference type="PROSITE" id="PS50110">
    <property type="entry name" value="RESPONSE_REGULATORY"/>
    <property type="match status" value="1"/>
</dbReference>
<dbReference type="eggNOG" id="COG0745">
    <property type="taxonomic scope" value="Bacteria"/>
</dbReference>
<evidence type="ECO:0000256" key="9">
    <source>
        <dbReference type="PROSITE-ProRule" id="PRU00169"/>
    </source>
</evidence>
<dbReference type="Gene3D" id="3.30.565.10">
    <property type="entry name" value="Histidine kinase-like ATPase, C-terminal domain"/>
    <property type="match status" value="1"/>
</dbReference>
<evidence type="ECO:0000259" key="13">
    <source>
        <dbReference type="PROSITE" id="PS50109"/>
    </source>
</evidence>
<dbReference type="eggNOG" id="COG0457">
    <property type="taxonomic scope" value="Bacteria"/>
</dbReference>
<keyword evidence="5 15" id="KW-0418">Kinase</keyword>
<feature type="repeat" description="TPR" evidence="10">
    <location>
        <begin position="108"/>
        <end position="141"/>
    </location>
</feature>
<keyword evidence="16" id="KW-1185">Reference proteome</keyword>
<dbReference type="InterPro" id="IPR018060">
    <property type="entry name" value="HTH_AraC"/>
</dbReference>
<dbReference type="Gene3D" id="1.10.287.130">
    <property type="match status" value="1"/>
</dbReference>
<accession>C5BKM7</accession>
<dbReference type="PRINTS" id="PR00344">
    <property type="entry name" value="BCTRLSENSOR"/>
</dbReference>
<reference evidence="15 16" key="1">
    <citation type="journal article" date="2009" name="PLoS ONE">
        <title>The complete genome of Teredinibacter turnerae T7901: an intracellular endosymbiont of marine wood-boring bivalves (shipworms).</title>
        <authorList>
            <person name="Yang J.C."/>
            <person name="Madupu R."/>
            <person name="Durkin A.S."/>
            <person name="Ekborg N.A."/>
            <person name="Pedamallu C.S."/>
            <person name="Hostetler J.B."/>
            <person name="Radune D."/>
            <person name="Toms B.S."/>
            <person name="Henrissat B."/>
            <person name="Coutinho P.M."/>
            <person name="Schwarz S."/>
            <person name="Field L."/>
            <person name="Trindade-Silva A.E."/>
            <person name="Soares C.A.G."/>
            <person name="Elshahawi S."/>
            <person name="Hanora A."/>
            <person name="Schmidt E.W."/>
            <person name="Haygood M.G."/>
            <person name="Posfai J."/>
            <person name="Benner J."/>
            <person name="Madinger C."/>
            <person name="Nove J."/>
            <person name="Anton B."/>
            <person name="Chaudhary K."/>
            <person name="Foster J."/>
            <person name="Holman A."/>
            <person name="Kumar S."/>
            <person name="Lessard P.A."/>
            <person name="Luyten Y.A."/>
            <person name="Slatko B."/>
            <person name="Wood N."/>
            <person name="Wu B."/>
            <person name="Teplitski M."/>
            <person name="Mougous J.D."/>
            <person name="Ward N."/>
            <person name="Eisen J.A."/>
            <person name="Badger J.H."/>
            <person name="Distel D.L."/>
        </authorList>
    </citation>
    <scope>NUCLEOTIDE SEQUENCE [LARGE SCALE GENOMIC DNA]</scope>
    <source>
        <strain evidence="16">ATCC 39867 / T7901</strain>
    </source>
</reference>
<keyword evidence="3 9" id="KW-0597">Phosphoprotein</keyword>
<evidence type="ECO:0000259" key="14">
    <source>
        <dbReference type="PROSITE" id="PS50110"/>
    </source>
</evidence>
<dbReference type="GO" id="GO:0043565">
    <property type="term" value="F:sequence-specific DNA binding"/>
    <property type="evidence" value="ECO:0007669"/>
    <property type="project" value="InterPro"/>
</dbReference>
<keyword evidence="7" id="KW-0238">DNA-binding</keyword>
<dbReference type="SUPFAM" id="SSF48452">
    <property type="entry name" value="TPR-like"/>
    <property type="match status" value="2"/>
</dbReference>
<dbReference type="EC" id="2.7.13.3" evidence="2"/>
<sequence>MLLWSLICAGFCAVARAESSNATEPMQSIQRLIQDANSIKRTDATRAIKLAHTGLSQLEDSTESPEKLILFNILAIAYLQSGELASSEEYAQNALILSGKLQQDLAQAEALNTLGAMHWYQGDHDLAKSYFEQSLAVRMEIEDSAGLASVYNNLGILEEIQGRYHRAIDNYLLSIENAKRTTQKDLLARPLTNLGVVNQMLKNYNEALNYYQEALTLKLELNDFPGAALAYNNISEIYREREDLSAAEAALLAGLALLDNQQAPQQLALLSVNLAAVYVELNRPLEARSLFSRAEAINNTINNPRIRMHLAQGQARLFFANNHYPEALTYATQFHTLAAAEQDQQSLKKAYYLLYQIYQATQSSADALDALLAYSNLQEILYSQDNSRYVASLQAEFENERKERELAQLRENSALSALALKRQQLFNYGTILLAIIALLVLVLFFRARANRIQTSLLEQKVAQRTQEIQDNALTIKQLLAEKEDLLQHKNELFSVISHEFRTPLTLISGPIEFLFGNSRSQPVKDATRRIQANTHRLMRLVDQLLDLARIDQKIAPKPALVDASRYAQFLLSNMEPLFTQRQLVLTANIGKDCQIAVNPESLEKIMVNLVSNAIKYTTKGGEIKIELARQEDHVLFAVTDNGIGIAEADQARIFQRFTRLETDLSKSTPGTGIGLALVKELVEHAHGEIKLHSRLHEGSRFEVLFPIALNDRASNDINNVSLQQNTYPGQANPNTTSLVYATEIQCLSIDSDSRMPLYLRPDEDHYHAESQSKESPEHTILIVDDCAEMRDFIGLCLGPQFNCLYAEDGKDGVRLALQEIPDLIITDLMMPTTDGYQFAKILREESLTCHIPIVMLTAKGEAEARLTAWQTNIDEFIEKPFSTTELVLRCNNLLNIRQLLSSHLRDHLSKGSTEKGRSEIQINPSDKQFLQKLHGFLEHNYMENIRAREISSALCITEKQLQRKVKALTHETVPTFVRNYRLQRGAERLAAGENITRVALDVGFSSQNYFSTAFSARYGCSPTEYRKAQQAAV</sequence>
<evidence type="ECO:0000256" key="4">
    <source>
        <dbReference type="ARBA" id="ARBA00022679"/>
    </source>
</evidence>
<evidence type="ECO:0000313" key="16">
    <source>
        <dbReference type="Proteomes" id="UP000009080"/>
    </source>
</evidence>
<evidence type="ECO:0000313" key="15">
    <source>
        <dbReference type="EMBL" id="ACR12892.1"/>
    </source>
</evidence>
<dbReference type="SUPFAM" id="SSF55874">
    <property type="entry name" value="ATPase domain of HSP90 chaperone/DNA topoisomerase II/histidine kinase"/>
    <property type="match status" value="1"/>
</dbReference>
<feature type="transmembrane region" description="Helical" evidence="11">
    <location>
        <begin position="425"/>
        <end position="445"/>
    </location>
</feature>
<keyword evidence="4" id="KW-0808">Transferase</keyword>
<dbReference type="Gene3D" id="1.10.10.60">
    <property type="entry name" value="Homeodomain-like"/>
    <property type="match status" value="1"/>
</dbReference>
<evidence type="ECO:0000259" key="12">
    <source>
        <dbReference type="PROSITE" id="PS01124"/>
    </source>
</evidence>
<proteinExistence type="predicted"/>
<keyword evidence="6" id="KW-0805">Transcription regulation</keyword>
<evidence type="ECO:0000256" key="8">
    <source>
        <dbReference type="ARBA" id="ARBA00023163"/>
    </source>
</evidence>
<organism evidence="15 16">
    <name type="scientific">Teredinibacter turnerae (strain ATCC 39867 / T7901)</name>
    <dbReference type="NCBI Taxonomy" id="377629"/>
    <lineage>
        <taxon>Bacteria</taxon>
        <taxon>Pseudomonadati</taxon>
        <taxon>Pseudomonadota</taxon>
        <taxon>Gammaproteobacteria</taxon>
        <taxon>Cellvibrionales</taxon>
        <taxon>Cellvibrionaceae</taxon>
        <taxon>Teredinibacter</taxon>
    </lineage>
</organism>
<evidence type="ECO:0000256" key="3">
    <source>
        <dbReference type="ARBA" id="ARBA00022553"/>
    </source>
</evidence>
<dbReference type="KEGG" id="ttu:TERTU_0011"/>
<keyword evidence="10" id="KW-0802">TPR repeat</keyword>
<dbReference type="InterPro" id="IPR003594">
    <property type="entry name" value="HATPase_dom"/>
</dbReference>
<dbReference type="SMART" id="SM00028">
    <property type="entry name" value="TPR"/>
    <property type="match status" value="6"/>
</dbReference>